<dbReference type="EMBL" id="DPIY01000009">
    <property type="protein sequence ID" value="HCT57448.1"/>
    <property type="molecule type" value="Genomic_DNA"/>
</dbReference>
<feature type="region of interest" description="Disordered" evidence="1">
    <location>
        <begin position="25"/>
        <end position="51"/>
    </location>
</feature>
<dbReference type="Pfam" id="PF14375">
    <property type="entry name" value="Cys_rich_CWC"/>
    <property type="match status" value="1"/>
</dbReference>
<organism evidence="2 3">
    <name type="scientific">Gemmatimonas aurantiaca</name>
    <dbReference type="NCBI Taxonomy" id="173480"/>
    <lineage>
        <taxon>Bacteria</taxon>
        <taxon>Pseudomonadati</taxon>
        <taxon>Gemmatimonadota</taxon>
        <taxon>Gemmatimonadia</taxon>
        <taxon>Gemmatimonadales</taxon>
        <taxon>Gemmatimonadaceae</taxon>
        <taxon>Gemmatimonas</taxon>
    </lineage>
</organism>
<dbReference type="AlphaFoldDB" id="A0A3D4V9Y6"/>
<dbReference type="InterPro" id="IPR032720">
    <property type="entry name" value="Cys_rich_CWC"/>
</dbReference>
<comment type="caution">
    <text evidence="2">The sequence shown here is derived from an EMBL/GenBank/DDBJ whole genome shotgun (WGS) entry which is preliminary data.</text>
</comment>
<evidence type="ECO:0000313" key="3">
    <source>
        <dbReference type="Proteomes" id="UP000264071"/>
    </source>
</evidence>
<sequence length="122" mass="12807">MRRSMWRAYRGRGVFSGCISPPLADAATSSASRGRQRKGSVSFPPALSTDPRRCPSCGVENGCTMAAGACDASACWCSRAVAYLPGLLTTERPAPSAAPEPMSCYCEPCLSAIRARGATRLS</sequence>
<evidence type="ECO:0000313" key="2">
    <source>
        <dbReference type="EMBL" id="HCT57448.1"/>
    </source>
</evidence>
<gene>
    <name evidence="2" type="ORF">DGD08_09590</name>
</gene>
<proteinExistence type="predicted"/>
<dbReference type="Proteomes" id="UP000264071">
    <property type="component" value="Unassembled WGS sequence"/>
</dbReference>
<evidence type="ECO:0000256" key="1">
    <source>
        <dbReference type="SAM" id="MobiDB-lite"/>
    </source>
</evidence>
<accession>A0A3D4V9Y6</accession>
<reference evidence="2 3" key="1">
    <citation type="journal article" date="2018" name="Nat. Biotechnol.">
        <title>A standardized bacterial taxonomy based on genome phylogeny substantially revises the tree of life.</title>
        <authorList>
            <person name="Parks D.H."/>
            <person name="Chuvochina M."/>
            <person name="Waite D.W."/>
            <person name="Rinke C."/>
            <person name="Skarshewski A."/>
            <person name="Chaumeil P.A."/>
            <person name="Hugenholtz P."/>
        </authorList>
    </citation>
    <scope>NUCLEOTIDE SEQUENCE [LARGE SCALE GENOMIC DNA]</scope>
    <source>
        <strain evidence="2">UBA8844</strain>
    </source>
</reference>
<evidence type="ECO:0008006" key="4">
    <source>
        <dbReference type="Google" id="ProtNLM"/>
    </source>
</evidence>
<name>A0A3D4V9Y6_9BACT</name>
<protein>
    <recommendedName>
        <fullName evidence="4">Cysteine-rich CWC family protein</fullName>
    </recommendedName>
</protein>